<feature type="compositionally biased region" description="Acidic residues" evidence="1">
    <location>
        <begin position="165"/>
        <end position="176"/>
    </location>
</feature>
<sequence>MSASNNANKGKSVPPINDLMWWTDAALAENSSNDEKWEEEQKKVEEEWKHTEEAKKVEEARKVAEVKKAEEVWKAAEVKKTTASVRGTLTVGRGAKCEGCKSTGADCTMKMPSGSKATTCNHCRRQKMGCVCPGVEKKERWRKREEPTLPQGSSKRKQMWVQSPEVEDDEEEEDEEDALQLIARAINGLMQEVKEMWREYWEQGKWVVAAIDDLQHMLDPEYMMGPEEESHPEVPEEEVTEASAELGELRKEAEEAVEEPEEEESEEEEGSDDEEETKNKNNYTLCTVGISLRCKRAICSPASWLSIEPLVM</sequence>
<feature type="region of interest" description="Disordered" evidence="1">
    <location>
        <begin position="30"/>
        <end position="54"/>
    </location>
</feature>
<evidence type="ECO:0000256" key="1">
    <source>
        <dbReference type="SAM" id="MobiDB-lite"/>
    </source>
</evidence>
<organism evidence="2 3">
    <name type="scientific">Hydnomerulius pinastri MD-312</name>
    <dbReference type="NCBI Taxonomy" id="994086"/>
    <lineage>
        <taxon>Eukaryota</taxon>
        <taxon>Fungi</taxon>
        <taxon>Dikarya</taxon>
        <taxon>Basidiomycota</taxon>
        <taxon>Agaricomycotina</taxon>
        <taxon>Agaricomycetes</taxon>
        <taxon>Agaricomycetidae</taxon>
        <taxon>Boletales</taxon>
        <taxon>Boletales incertae sedis</taxon>
        <taxon>Leucogyrophana</taxon>
    </lineage>
</organism>
<feature type="region of interest" description="Disordered" evidence="1">
    <location>
        <begin position="226"/>
        <end position="282"/>
    </location>
</feature>
<dbReference type="OrthoDB" id="2712039at2759"/>
<feature type="compositionally biased region" description="Acidic residues" evidence="1">
    <location>
        <begin position="255"/>
        <end position="276"/>
    </location>
</feature>
<name>A0A0C9W9C2_9AGAM</name>
<keyword evidence="3" id="KW-1185">Reference proteome</keyword>
<dbReference type="Proteomes" id="UP000053820">
    <property type="component" value="Unassembled WGS sequence"/>
</dbReference>
<evidence type="ECO:0000313" key="2">
    <source>
        <dbReference type="EMBL" id="KIJ59836.1"/>
    </source>
</evidence>
<evidence type="ECO:0000313" key="3">
    <source>
        <dbReference type="Proteomes" id="UP000053820"/>
    </source>
</evidence>
<dbReference type="EMBL" id="KN839880">
    <property type="protein sequence ID" value="KIJ59836.1"/>
    <property type="molecule type" value="Genomic_DNA"/>
</dbReference>
<dbReference type="AlphaFoldDB" id="A0A0C9W9C2"/>
<evidence type="ECO:0008006" key="4">
    <source>
        <dbReference type="Google" id="ProtNLM"/>
    </source>
</evidence>
<protein>
    <recommendedName>
        <fullName evidence="4">Zn(2)-C6 fungal-type domain-containing protein</fullName>
    </recommendedName>
</protein>
<reference evidence="2 3" key="1">
    <citation type="submission" date="2014-04" db="EMBL/GenBank/DDBJ databases">
        <title>Evolutionary Origins and Diversification of the Mycorrhizal Mutualists.</title>
        <authorList>
            <consortium name="DOE Joint Genome Institute"/>
            <consortium name="Mycorrhizal Genomics Consortium"/>
            <person name="Kohler A."/>
            <person name="Kuo A."/>
            <person name="Nagy L.G."/>
            <person name="Floudas D."/>
            <person name="Copeland A."/>
            <person name="Barry K.W."/>
            <person name="Cichocki N."/>
            <person name="Veneault-Fourrey C."/>
            <person name="LaButti K."/>
            <person name="Lindquist E.A."/>
            <person name="Lipzen A."/>
            <person name="Lundell T."/>
            <person name="Morin E."/>
            <person name="Murat C."/>
            <person name="Riley R."/>
            <person name="Ohm R."/>
            <person name="Sun H."/>
            <person name="Tunlid A."/>
            <person name="Henrissat B."/>
            <person name="Grigoriev I.V."/>
            <person name="Hibbett D.S."/>
            <person name="Martin F."/>
        </authorList>
    </citation>
    <scope>NUCLEOTIDE SEQUENCE [LARGE SCALE GENOMIC DNA]</scope>
    <source>
        <strain evidence="2 3">MD-312</strain>
    </source>
</reference>
<proteinExistence type="predicted"/>
<gene>
    <name evidence="2" type="ORF">HYDPIDRAFT_32826</name>
</gene>
<dbReference type="HOGENOM" id="CLU_1034617_0_0_1"/>
<feature type="compositionally biased region" description="Basic and acidic residues" evidence="1">
    <location>
        <begin position="33"/>
        <end position="54"/>
    </location>
</feature>
<accession>A0A0C9W9C2</accession>
<feature type="region of interest" description="Disordered" evidence="1">
    <location>
        <begin position="141"/>
        <end position="176"/>
    </location>
</feature>